<dbReference type="PANTHER" id="PTHR13018:SF139">
    <property type="entry name" value="PHOSPHATE METABOLISM PROTEIN 7"/>
    <property type="match status" value="1"/>
</dbReference>
<evidence type="ECO:0000313" key="14">
    <source>
        <dbReference type="Proteomes" id="UP000738325"/>
    </source>
</evidence>
<evidence type="ECO:0000259" key="10">
    <source>
        <dbReference type="Pfam" id="PF02714"/>
    </source>
</evidence>
<feature type="domain" description="CSC1/OSCA1-like 7TM region" evidence="10">
    <location>
        <begin position="372"/>
        <end position="648"/>
    </location>
</feature>
<feature type="coiled-coil region" evidence="7">
    <location>
        <begin position="284"/>
        <end position="311"/>
    </location>
</feature>
<dbReference type="GO" id="GO:0005886">
    <property type="term" value="C:plasma membrane"/>
    <property type="evidence" value="ECO:0007669"/>
    <property type="project" value="TreeGrafter"/>
</dbReference>
<dbReference type="Pfam" id="PF13967">
    <property type="entry name" value="RSN1_TM"/>
    <property type="match status" value="1"/>
</dbReference>
<feature type="region of interest" description="Disordered" evidence="8">
    <location>
        <begin position="705"/>
        <end position="749"/>
    </location>
</feature>
<dbReference type="Pfam" id="PF02714">
    <property type="entry name" value="RSN1_7TM"/>
    <property type="match status" value="1"/>
</dbReference>
<evidence type="ECO:0000256" key="3">
    <source>
        <dbReference type="ARBA" id="ARBA00022448"/>
    </source>
</evidence>
<evidence type="ECO:0000256" key="2">
    <source>
        <dbReference type="ARBA" id="ARBA00007779"/>
    </source>
</evidence>
<evidence type="ECO:0008006" key="15">
    <source>
        <dbReference type="Google" id="ProtNLM"/>
    </source>
</evidence>
<keyword evidence="5 9" id="KW-1133">Transmembrane helix</keyword>
<reference evidence="13" key="1">
    <citation type="journal article" date="2020" name="Fungal Divers.">
        <title>Resolving the Mortierellaceae phylogeny through synthesis of multi-gene phylogenetics and phylogenomics.</title>
        <authorList>
            <person name="Vandepol N."/>
            <person name="Liber J."/>
            <person name="Desiro A."/>
            <person name="Na H."/>
            <person name="Kennedy M."/>
            <person name="Barry K."/>
            <person name="Grigoriev I.V."/>
            <person name="Miller A.N."/>
            <person name="O'Donnell K."/>
            <person name="Stajich J.E."/>
            <person name="Bonito G."/>
        </authorList>
    </citation>
    <scope>NUCLEOTIDE SEQUENCE</scope>
    <source>
        <strain evidence="13">REB-010B</strain>
    </source>
</reference>
<feature type="transmembrane region" description="Helical" evidence="9">
    <location>
        <begin position="102"/>
        <end position="122"/>
    </location>
</feature>
<feature type="transmembrane region" description="Helical" evidence="9">
    <location>
        <begin position="583"/>
        <end position="606"/>
    </location>
</feature>
<evidence type="ECO:0000259" key="12">
    <source>
        <dbReference type="Pfam" id="PF14703"/>
    </source>
</evidence>
<feature type="transmembrane region" description="Helical" evidence="9">
    <location>
        <begin position="20"/>
        <end position="40"/>
    </location>
</feature>
<evidence type="ECO:0000256" key="8">
    <source>
        <dbReference type="SAM" id="MobiDB-lite"/>
    </source>
</evidence>
<dbReference type="InterPro" id="IPR045122">
    <property type="entry name" value="Csc1-like"/>
</dbReference>
<feature type="domain" description="CSC1/OSCA1-like N-terminal transmembrane" evidence="11">
    <location>
        <begin position="19"/>
        <end position="170"/>
    </location>
</feature>
<evidence type="ECO:0000256" key="9">
    <source>
        <dbReference type="SAM" id="Phobius"/>
    </source>
</evidence>
<evidence type="ECO:0000259" key="11">
    <source>
        <dbReference type="Pfam" id="PF13967"/>
    </source>
</evidence>
<dbReference type="InterPro" id="IPR032880">
    <property type="entry name" value="CSC1/OSCA1-like_N"/>
</dbReference>
<feature type="region of interest" description="Disordered" evidence="8">
    <location>
        <begin position="770"/>
        <end position="803"/>
    </location>
</feature>
<keyword evidence="6 9" id="KW-0472">Membrane</keyword>
<dbReference type="AlphaFoldDB" id="A0A9P6UVZ1"/>
<feature type="transmembrane region" description="Helical" evidence="9">
    <location>
        <begin position="526"/>
        <end position="545"/>
    </location>
</feature>
<name>A0A9P6UVZ1_9FUNG</name>
<feature type="compositionally biased region" description="Basic and acidic residues" evidence="8">
    <location>
        <begin position="705"/>
        <end position="732"/>
    </location>
</feature>
<feature type="transmembrane region" description="Helical" evidence="9">
    <location>
        <begin position="149"/>
        <end position="168"/>
    </location>
</feature>
<protein>
    <recommendedName>
        <fullName evidence="15">DUF221-domain-containing protein</fullName>
    </recommendedName>
</protein>
<accession>A0A9P6UVZ1</accession>
<evidence type="ECO:0000256" key="7">
    <source>
        <dbReference type="SAM" id="Coils"/>
    </source>
</evidence>
<feature type="transmembrane region" description="Helical" evidence="9">
    <location>
        <begin position="657"/>
        <end position="675"/>
    </location>
</feature>
<keyword evidence="14" id="KW-1185">Reference proteome</keyword>
<feature type="domain" description="CSC1/OSCA1-like cytosolic" evidence="12">
    <location>
        <begin position="194"/>
        <end position="361"/>
    </location>
</feature>
<dbReference type="GO" id="GO:0005227">
    <property type="term" value="F:calcium-activated cation channel activity"/>
    <property type="evidence" value="ECO:0007669"/>
    <property type="project" value="InterPro"/>
</dbReference>
<gene>
    <name evidence="13" type="ORF">BGZ99_003713</name>
</gene>
<keyword evidence="4 9" id="KW-0812">Transmembrane</keyword>
<feature type="transmembrane region" description="Helical" evidence="9">
    <location>
        <begin position="374"/>
        <end position="400"/>
    </location>
</feature>
<feature type="transmembrane region" description="Helical" evidence="9">
    <location>
        <begin position="626"/>
        <end position="650"/>
    </location>
</feature>
<dbReference type="Proteomes" id="UP000738325">
    <property type="component" value="Unassembled WGS sequence"/>
</dbReference>
<proteinExistence type="inferred from homology"/>
<feature type="transmembrane region" description="Helical" evidence="9">
    <location>
        <begin position="467"/>
        <end position="486"/>
    </location>
</feature>
<dbReference type="OrthoDB" id="1076608at2759"/>
<dbReference type="PANTHER" id="PTHR13018">
    <property type="entry name" value="PROBABLE MEMBRANE PROTEIN DUF221-RELATED"/>
    <property type="match status" value="1"/>
</dbReference>
<dbReference type="EMBL" id="JAAAIP010000232">
    <property type="protein sequence ID" value="KAG0321742.1"/>
    <property type="molecule type" value="Genomic_DNA"/>
</dbReference>
<organism evidence="13 14">
    <name type="scientific">Dissophora globulifera</name>
    <dbReference type="NCBI Taxonomy" id="979702"/>
    <lineage>
        <taxon>Eukaryota</taxon>
        <taxon>Fungi</taxon>
        <taxon>Fungi incertae sedis</taxon>
        <taxon>Mucoromycota</taxon>
        <taxon>Mortierellomycotina</taxon>
        <taxon>Mortierellomycetes</taxon>
        <taxon>Mortierellales</taxon>
        <taxon>Mortierellaceae</taxon>
        <taxon>Dissophora</taxon>
    </lineage>
</organism>
<feature type="compositionally biased region" description="Polar residues" evidence="8">
    <location>
        <begin position="780"/>
        <end position="795"/>
    </location>
</feature>
<dbReference type="Pfam" id="PF14703">
    <property type="entry name" value="PHM7_cyt"/>
    <property type="match status" value="1"/>
</dbReference>
<feature type="transmembrane region" description="Helical" evidence="9">
    <location>
        <begin position="420"/>
        <end position="446"/>
    </location>
</feature>
<evidence type="ECO:0000313" key="13">
    <source>
        <dbReference type="EMBL" id="KAG0321742.1"/>
    </source>
</evidence>
<dbReference type="InterPro" id="IPR003864">
    <property type="entry name" value="CSC1/OSCA1-like_7TM"/>
</dbReference>
<evidence type="ECO:0000256" key="4">
    <source>
        <dbReference type="ARBA" id="ARBA00022692"/>
    </source>
</evidence>
<comment type="subcellular location">
    <subcellularLocation>
        <location evidence="1">Membrane</location>
        <topology evidence="1">Multi-pass membrane protein</topology>
    </subcellularLocation>
</comment>
<evidence type="ECO:0000256" key="5">
    <source>
        <dbReference type="ARBA" id="ARBA00022989"/>
    </source>
</evidence>
<keyword evidence="3" id="KW-0813">Transport</keyword>
<keyword evidence="7" id="KW-0175">Coiled coil</keyword>
<evidence type="ECO:0000256" key="6">
    <source>
        <dbReference type="ARBA" id="ARBA00023136"/>
    </source>
</evidence>
<evidence type="ECO:0000256" key="1">
    <source>
        <dbReference type="ARBA" id="ARBA00004141"/>
    </source>
</evidence>
<comment type="similarity">
    <text evidence="2">Belongs to the CSC1 (TC 1.A.17) family.</text>
</comment>
<dbReference type="InterPro" id="IPR027815">
    <property type="entry name" value="CSC1/OSCA1-like_cyt"/>
</dbReference>
<comment type="caution">
    <text evidence="13">The sequence shown here is derived from an EMBL/GenBank/DDBJ whole genome shotgun (WGS) entry which is preliminary data.</text>
</comment>
<sequence>MSSRPDEQQLQADASISTFTSALIFNAAVGLVIFIVFGIVRHWSKKIYQPRTYLVTEDARAPELGKGYFSWITASFAVKDHDLVGRIGLDAYMFLRFMRMGALLFSVFTLVGIPFLIPINVINGLNTLGQPIQGLLIMTIGNVNQSWRFWFHLVLTVLFSAGTVIMLWSEMYEYTRRRHAYLLSKKHSKTPQATTILVTAIPRGLNNEEALHNIFNRFPGGVRRIWLNKNPKDLMALCDERDSIALKLEAAENTYIRSAYAGKKDKETQEPERPIGRLSSIPFVGEKVDLINAYTERLQQLNKEIKEKQEVGSKDSLNSAFIQFHTQFAAHSAVQTVVHPTPFRMAPMYSEISPLDVVWDNMNLDTITRKVRTLISLVAATALVLLWSIPVVFVSTIANIDALVKLLPFLKFLKSLPASVIGIIQGILPPLFLAILMALLPIILTMMSNFEGHVRQSSITLAVMSKYFFFLVVNVLLISTLSGGFLKTFSEINGQGFSPIQVINTIAQKLPAASTFFVTYAMLQGLMGPALELLQIAPLILNYVFTKLLAKSPRQVWNVQGRLPSVNYGILFPPQTLMFSIGLVYSTMSPLILPFVAFYFTVYYWVYRHQFLYVYLQPVETGGLAFPLAVKQTFVGLFIFQVTMFGIFLLNQSKTNVLPQVILMVLLIVCTGFSLSSLNEAFDPLVTFLPVALFSEEMQVDKDGAVVDDRDKSLTDDRIPDEEALRSEKASSDRIVVQSPSPPLSEKDTLAAKRDQGYDDLAEISSQLAAVPTPHASEVDSMSFSRQSLHPSAKQSVDRPVSYAAHSHQAELDVDETVDEVLTAGDRIRLEKLNYFQEQAYCHPAAYREQIPIWLPADDRKLVMDEIEKLGGHGIVAETTGAVIDKETAKVEVTKIVFAPGEEARYRLERGE</sequence>